<proteinExistence type="predicted"/>
<gene>
    <name evidence="2" type="ORF">PCOR1329_LOCUS85737</name>
</gene>
<comment type="caution">
    <text evidence="2">The sequence shown here is derived from an EMBL/GenBank/DDBJ whole genome shotgun (WGS) entry which is preliminary data.</text>
</comment>
<keyword evidence="3" id="KW-1185">Reference proteome</keyword>
<evidence type="ECO:0000313" key="3">
    <source>
        <dbReference type="Proteomes" id="UP001189429"/>
    </source>
</evidence>
<sequence>MEELRASMEALNARLQAQGNVVHHLQGERQQLQHELQPASSRTGAFKMKSYLGAVDHRYQGKLMEAEQSQVTIRNARMESDVARLSTQLYYILVMTTSGSALDKCHNAGVKEGFEAWRQFVLRSRSQSSKKIDDDEKIGVVLLGMEGPRVNEHLIRNSAGLDAWPKVREDILDIARTQQYVDSRPTTTQLGAIPRGGKDKGGKADGGNNPNSEKELLYCRKRGHVKADCRKRQRDLAAAENRRGPLDATPGGQTERTHFGGSAAAASPATAMTAVVGAAAEPARVFRLLGALPNAAAGSGSAPAVPGRDADRPVPVLAATRTDAQYLMIDTCAGASAFPRRFDSAAEGGPAVGPARLETTTDDLVIGDSGKQSRFGLQDGRQVMARCNEAEVKFPIVSVGEVAGQGNWFLFGTGHQVMLPSEASP</sequence>
<accession>A0ABN9YHJ9</accession>
<name>A0ABN9YHJ9_9DINO</name>
<dbReference type="EMBL" id="CAUYUJ010022697">
    <property type="protein sequence ID" value="CAK0912068.1"/>
    <property type="molecule type" value="Genomic_DNA"/>
</dbReference>
<feature type="region of interest" description="Disordered" evidence="1">
    <location>
        <begin position="229"/>
        <end position="264"/>
    </location>
</feature>
<feature type="compositionally biased region" description="Basic and acidic residues" evidence="1">
    <location>
        <begin position="229"/>
        <end position="245"/>
    </location>
</feature>
<organism evidence="2 3">
    <name type="scientific">Prorocentrum cordatum</name>
    <dbReference type="NCBI Taxonomy" id="2364126"/>
    <lineage>
        <taxon>Eukaryota</taxon>
        <taxon>Sar</taxon>
        <taxon>Alveolata</taxon>
        <taxon>Dinophyceae</taxon>
        <taxon>Prorocentrales</taxon>
        <taxon>Prorocentraceae</taxon>
        <taxon>Prorocentrum</taxon>
    </lineage>
</organism>
<feature type="region of interest" description="Disordered" evidence="1">
    <location>
        <begin position="183"/>
        <end position="214"/>
    </location>
</feature>
<dbReference type="Proteomes" id="UP001189429">
    <property type="component" value="Unassembled WGS sequence"/>
</dbReference>
<feature type="non-terminal residue" evidence="2">
    <location>
        <position position="425"/>
    </location>
</feature>
<evidence type="ECO:0000313" key="2">
    <source>
        <dbReference type="EMBL" id="CAK0912068.1"/>
    </source>
</evidence>
<protein>
    <submittedName>
        <fullName evidence="2">Uncharacterized protein</fullName>
    </submittedName>
</protein>
<evidence type="ECO:0000256" key="1">
    <source>
        <dbReference type="SAM" id="MobiDB-lite"/>
    </source>
</evidence>
<reference evidence="2" key="1">
    <citation type="submission" date="2023-10" db="EMBL/GenBank/DDBJ databases">
        <authorList>
            <person name="Chen Y."/>
            <person name="Shah S."/>
            <person name="Dougan E. K."/>
            <person name="Thang M."/>
            <person name="Chan C."/>
        </authorList>
    </citation>
    <scope>NUCLEOTIDE SEQUENCE [LARGE SCALE GENOMIC DNA]</scope>
</reference>